<proteinExistence type="predicted"/>
<protein>
    <submittedName>
        <fullName evidence="1">IS1634 family transposase</fullName>
    </submittedName>
</protein>
<keyword evidence="2" id="KW-1185">Reference proteome</keyword>
<reference evidence="1 2" key="1">
    <citation type="submission" date="2024-03" db="EMBL/GenBank/DDBJ databases">
        <title>Novel species of the genus Variovorax.</title>
        <authorList>
            <person name="Liu Q."/>
            <person name="Xin Y.-H."/>
        </authorList>
    </citation>
    <scope>NUCLEOTIDE SEQUENCE [LARGE SCALE GENOMIC DNA]</scope>
    <source>
        <strain evidence="1 2">KACC 18900</strain>
    </source>
</reference>
<gene>
    <name evidence="1" type="ORF">WKW82_33545</name>
</gene>
<feature type="non-terminal residue" evidence="1">
    <location>
        <position position="59"/>
    </location>
</feature>
<evidence type="ECO:0000313" key="1">
    <source>
        <dbReference type="EMBL" id="MEJ8851603.1"/>
    </source>
</evidence>
<dbReference type="EMBL" id="JBBKZT010000025">
    <property type="protein sequence ID" value="MEJ8851603.1"/>
    <property type="molecule type" value="Genomic_DNA"/>
</dbReference>
<comment type="caution">
    <text evidence="1">The sequence shown here is derived from an EMBL/GenBank/DDBJ whole genome shotgun (WGS) entry which is preliminary data.</text>
</comment>
<accession>A0ABU8WXV5</accession>
<name>A0ABU8WXV5_9BURK</name>
<evidence type="ECO:0000313" key="2">
    <source>
        <dbReference type="Proteomes" id="UP001385892"/>
    </source>
</evidence>
<organism evidence="1 2">
    <name type="scientific">Variovorax rhizosphaerae</name>
    <dbReference type="NCBI Taxonomy" id="1836200"/>
    <lineage>
        <taxon>Bacteria</taxon>
        <taxon>Pseudomonadati</taxon>
        <taxon>Pseudomonadota</taxon>
        <taxon>Betaproteobacteria</taxon>
        <taxon>Burkholderiales</taxon>
        <taxon>Comamonadaceae</taxon>
        <taxon>Variovorax</taxon>
    </lineage>
</organism>
<sequence>MYIESVPNRNSPAAVLLRESYRQDGKVRKRTLANLSCLPDEVIEGLKVLLRGGVAVPSV</sequence>
<dbReference type="Proteomes" id="UP001385892">
    <property type="component" value="Unassembled WGS sequence"/>
</dbReference>